<evidence type="ECO:0000259" key="3">
    <source>
        <dbReference type="Pfam" id="PF02894"/>
    </source>
</evidence>
<dbReference type="Gene3D" id="3.40.50.720">
    <property type="entry name" value="NAD(P)-binding Rossmann-like Domain"/>
    <property type="match status" value="1"/>
</dbReference>
<dbReference type="Proteomes" id="UP000184114">
    <property type="component" value="Unassembled WGS sequence"/>
</dbReference>
<comment type="similarity">
    <text evidence="1">Belongs to the Gfo/Idh/MocA family.</text>
</comment>
<dbReference type="RefSeq" id="WP_072974953.1">
    <property type="nucleotide sequence ID" value="NZ_FQTY01000005.1"/>
</dbReference>
<dbReference type="Gene3D" id="3.30.360.10">
    <property type="entry name" value="Dihydrodipicolinate Reductase, domain 2"/>
    <property type="match status" value="1"/>
</dbReference>
<dbReference type="PANTHER" id="PTHR43708">
    <property type="entry name" value="CONSERVED EXPRESSED OXIDOREDUCTASE (EUROFUNG)"/>
    <property type="match status" value="1"/>
</dbReference>
<feature type="domain" description="Gfo/Idh/MocA-like oxidoreductase C-terminal" evidence="3">
    <location>
        <begin position="130"/>
        <end position="354"/>
    </location>
</feature>
<dbReference type="SUPFAM" id="SSF51735">
    <property type="entry name" value="NAD(P)-binding Rossmann-fold domains"/>
    <property type="match status" value="1"/>
</dbReference>
<organism evidence="4 5">
    <name type="scientific">Tissierella praeacuta DSM 18095</name>
    <dbReference type="NCBI Taxonomy" id="1123404"/>
    <lineage>
        <taxon>Bacteria</taxon>
        <taxon>Bacillati</taxon>
        <taxon>Bacillota</taxon>
        <taxon>Tissierellia</taxon>
        <taxon>Tissierellales</taxon>
        <taxon>Tissierellaceae</taxon>
        <taxon>Tissierella</taxon>
    </lineage>
</organism>
<evidence type="ECO:0000313" key="4">
    <source>
        <dbReference type="EMBL" id="SHE69739.1"/>
    </source>
</evidence>
<dbReference type="PANTHER" id="PTHR43708:SF3">
    <property type="entry name" value="OXIDOREDUCTASE"/>
    <property type="match status" value="1"/>
</dbReference>
<dbReference type="GeneID" id="90993758"/>
<dbReference type="InterPro" id="IPR051317">
    <property type="entry name" value="Gfo/Idh/MocA_oxidoreduct"/>
</dbReference>
<evidence type="ECO:0000259" key="2">
    <source>
        <dbReference type="Pfam" id="PF01408"/>
    </source>
</evidence>
<dbReference type="Pfam" id="PF01408">
    <property type="entry name" value="GFO_IDH_MocA"/>
    <property type="match status" value="1"/>
</dbReference>
<reference evidence="5" key="1">
    <citation type="submission" date="2016-11" db="EMBL/GenBank/DDBJ databases">
        <authorList>
            <person name="Varghese N."/>
            <person name="Submissions S."/>
        </authorList>
    </citation>
    <scope>NUCLEOTIDE SEQUENCE [LARGE SCALE GENOMIC DNA]</scope>
    <source>
        <strain evidence="5">DSM 18095</strain>
    </source>
</reference>
<dbReference type="InterPro" id="IPR036291">
    <property type="entry name" value="NAD(P)-bd_dom_sf"/>
</dbReference>
<gene>
    <name evidence="4" type="ORF">SAMN02745784_01514</name>
</gene>
<dbReference type="GO" id="GO:0000166">
    <property type="term" value="F:nucleotide binding"/>
    <property type="evidence" value="ECO:0007669"/>
    <property type="project" value="InterPro"/>
</dbReference>
<dbReference type="SUPFAM" id="SSF55347">
    <property type="entry name" value="Glyceraldehyde-3-phosphate dehydrogenase-like, C-terminal domain"/>
    <property type="match status" value="1"/>
</dbReference>
<name>A0A1M4VL51_9FIRM</name>
<dbReference type="InterPro" id="IPR004104">
    <property type="entry name" value="Gfo/Idh/MocA-like_OxRdtase_C"/>
</dbReference>
<sequence length="356" mass="39851">MRVAIVGAGFIAGVHVEELINLGHEVVVAIGTDISRAESFAKKWDIPRFSINFDDALASHIDVVHICTPPTLHYEMVKKVLNSGKHVVCEKPLCLDPNEAKELMELANEKGLVNAVNFNVRFHDACTKIKTYIESNELGNINLIHGSYLQEFHVLPADYSWRYKEGLAGSMRATSEIGSHWIDLARYLTGLEIIEVSANYGKFNPTRYLKDNMMYENEEIGSQKIQVNSDDCAIVSLRFSNGAVGNMLLSEISHGRNNKLSIEISGTNKSIWWNTENPYTVNKAGKFTGVNMETNAFGGGFPSTFKNFFTEVYKDINLGSTNEDPKYPTFRDGYINSNVCNAIYQSANNNSIWIRV</sequence>
<dbReference type="Pfam" id="PF02894">
    <property type="entry name" value="GFO_IDH_MocA_C"/>
    <property type="match status" value="1"/>
</dbReference>
<keyword evidence="5" id="KW-1185">Reference proteome</keyword>
<dbReference type="InterPro" id="IPR000683">
    <property type="entry name" value="Gfo/Idh/MocA-like_OxRdtase_N"/>
</dbReference>
<evidence type="ECO:0000313" key="5">
    <source>
        <dbReference type="Proteomes" id="UP000184114"/>
    </source>
</evidence>
<dbReference type="STRING" id="1123404.SAMN02745784_01514"/>
<dbReference type="EMBL" id="FQTY01000005">
    <property type="protein sequence ID" value="SHE69739.1"/>
    <property type="molecule type" value="Genomic_DNA"/>
</dbReference>
<protein>
    <submittedName>
        <fullName evidence="4">Predicted dehydrogenase</fullName>
    </submittedName>
</protein>
<accession>A0A1M4VL51</accession>
<evidence type="ECO:0000256" key="1">
    <source>
        <dbReference type="ARBA" id="ARBA00010928"/>
    </source>
</evidence>
<dbReference type="AlphaFoldDB" id="A0A1M4VL51"/>
<proteinExistence type="inferred from homology"/>
<feature type="domain" description="Gfo/Idh/MocA-like oxidoreductase N-terminal" evidence="2">
    <location>
        <begin position="1"/>
        <end position="118"/>
    </location>
</feature>